<proteinExistence type="predicted"/>
<dbReference type="EMBL" id="VXMH01000016">
    <property type="protein sequence ID" value="MYC94028.1"/>
    <property type="molecule type" value="Genomic_DNA"/>
</dbReference>
<dbReference type="AlphaFoldDB" id="A0A6B1D378"/>
<organism evidence="1">
    <name type="scientific">Caldilineaceae bacterium SB0661_bin_32</name>
    <dbReference type="NCBI Taxonomy" id="2605255"/>
    <lineage>
        <taxon>Bacteria</taxon>
        <taxon>Bacillati</taxon>
        <taxon>Chloroflexota</taxon>
        <taxon>Caldilineae</taxon>
        <taxon>Caldilineales</taxon>
        <taxon>Caldilineaceae</taxon>
    </lineage>
</organism>
<sequence length="205" mass="21412">MSTDTTRSGDNASKAGGQTEDAVVEALGHILSRSEAARSALASTLREGGTAVGTIAGVRSEDTDVEGERPGLAGYDGEGVVRALIQVVCWADLTPGQPNAYFKGLPLDRPAALLFIAPAARLAALWPELCRRADEQFTIIGATTPGDLRAATVSGGERRLMLTSWNALLELMERVVSGAGDVEAEAGIGQLLGELDRMGQGSYRT</sequence>
<protein>
    <submittedName>
        <fullName evidence="1">Uncharacterized protein</fullName>
    </submittedName>
</protein>
<accession>A0A6B1D378</accession>
<gene>
    <name evidence="1" type="ORF">F4X14_03580</name>
</gene>
<evidence type="ECO:0000313" key="1">
    <source>
        <dbReference type="EMBL" id="MYC94028.1"/>
    </source>
</evidence>
<reference evidence="1" key="1">
    <citation type="submission" date="2019-09" db="EMBL/GenBank/DDBJ databases">
        <title>Characterisation of the sponge microbiome using genome-centric metagenomics.</title>
        <authorList>
            <person name="Engelberts J.P."/>
            <person name="Robbins S.J."/>
            <person name="De Goeij J.M."/>
            <person name="Aranda M."/>
            <person name="Bell S.C."/>
            <person name="Webster N.S."/>
        </authorList>
    </citation>
    <scope>NUCLEOTIDE SEQUENCE</scope>
    <source>
        <strain evidence="1">SB0661_bin_32</strain>
    </source>
</reference>
<name>A0A6B1D378_9CHLR</name>
<comment type="caution">
    <text evidence="1">The sequence shown here is derived from an EMBL/GenBank/DDBJ whole genome shotgun (WGS) entry which is preliminary data.</text>
</comment>